<name>A0A4Y2AIR9_ARAVE</name>
<sequence>METTVTRFLFGRSIQIAEFSMVVASKLTSLECDTLFDENCSESPSEGGSIIPINSEVGNFDFVGRIKMGFLYADNMRVLICPFAFQPMHLRNE</sequence>
<accession>A0A4Y2AIR9</accession>
<dbReference type="Proteomes" id="UP000499080">
    <property type="component" value="Unassembled WGS sequence"/>
</dbReference>
<organism evidence="1 2">
    <name type="scientific">Araneus ventricosus</name>
    <name type="common">Orbweaver spider</name>
    <name type="synonym">Epeira ventricosa</name>
    <dbReference type="NCBI Taxonomy" id="182803"/>
    <lineage>
        <taxon>Eukaryota</taxon>
        <taxon>Metazoa</taxon>
        <taxon>Ecdysozoa</taxon>
        <taxon>Arthropoda</taxon>
        <taxon>Chelicerata</taxon>
        <taxon>Arachnida</taxon>
        <taxon>Araneae</taxon>
        <taxon>Araneomorphae</taxon>
        <taxon>Entelegynae</taxon>
        <taxon>Araneoidea</taxon>
        <taxon>Araneidae</taxon>
        <taxon>Araneus</taxon>
    </lineage>
</organism>
<proteinExistence type="predicted"/>
<comment type="caution">
    <text evidence="1">The sequence shown here is derived from an EMBL/GenBank/DDBJ whole genome shotgun (WGS) entry which is preliminary data.</text>
</comment>
<evidence type="ECO:0000313" key="2">
    <source>
        <dbReference type="Proteomes" id="UP000499080"/>
    </source>
</evidence>
<dbReference type="EMBL" id="BGPR01080660">
    <property type="protein sequence ID" value="GBL79688.1"/>
    <property type="molecule type" value="Genomic_DNA"/>
</dbReference>
<dbReference type="AlphaFoldDB" id="A0A4Y2AIR9"/>
<protein>
    <submittedName>
        <fullName evidence="1">Uncharacterized protein</fullName>
    </submittedName>
</protein>
<keyword evidence="2" id="KW-1185">Reference proteome</keyword>
<gene>
    <name evidence="1" type="ORF">AVEN_150042_1</name>
</gene>
<evidence type="ECO:0000313" key="1">
    <source>
        <dbReference type="EMBL" id="GBL79688.1"/>
    </source>
</evidence>
<reference evidence="1 2" key="1">
    <citation type="journal article" date="2019" name="Sci. Rep.">
        <title>Orb-weaving spider Araneus ventricosus genome elucidates the spidroin gene catalogue.</title>
        <authorList>
            <person name="Kono N."/>
            <person name="Nakamura H."/>
            <person name="Ohtoshi R."/>
            <person name="Moran D.A.P."/>
            <person name="Shinohara A."/>
            <person name="Yoshida Y."/>
            <person name="Fujiwara M."/>
            <person name="Mori M."/>
            <person name="Tomita M."/>
            <person name="Arakawa K."/>
        </authorList>
    </citation>
    <scope>NUCLEOTIDE SEQUENCE [LARGE SCALE GENOMIC DNA]</scope>
</reference>